<evidence type="ECO:0000256" key="1">
    <source>
        <dbReference type="ARBA" id="ARBA00022679"/>
    </source>
</evidence>
<dbReference type="KEGG" id="slw:BRW62_02005"/>
<protein>
    <recommendedName>
        <fullName evidence="3">Methyltransferase domain-containing protein</fullName>
    </recommendedName>
</protein>
<dbReference type="Pfam" id="PF13649">
    <property type="entry name" value="Methyltransf_25"/>
    <property type="match status" value="1"/>
</dbReference>
<keyword evidence="2" id="KW-0812">Transmembrane</keyword>
<dbReference type="Gene3D" id="3.40.50.150">
    <property type="entry name" value="Vaccinia Virus protein VP39"/>
    <property type="match status" value="1"/>
</dbReference>
<keyword evidence="1" id="KW-0808">Transferase</keyword>
<reference evidence="5" key="2">
    <citation type="journal article" date="2022" name="Front. Microbiol.">
        <title>Comparative Genomic Analysis Revealed Distinct Molecular Components and Organization of CO2-Concentrating Mechanism in Thermophilic Cyanobacteria.</title>
        <authorList>
            <person name="Tang J."/>
            <person name="Zhou H."/>
            <person name="Yao D."/>
            <person name="Riaz S."/>
            <person name="You D."/>
            <person name="Klepacz-Smolka A."/>
            <person name="Daroch M."/>
        </authorList>
    </citation>
    <scope>NUCLEOTIDE SEQUENCE [LARGE SCALE GENOMIC DNA]</scope>
    <source>
        <strain evidence="5">PCC 6715</strain>
    </source>
</reference>
<dbReference type="InterPro" id="IPR029063">
    <property type="entry name" value="SAM-dependent_MTases_sf"/>
</dbReference>
<name>A0A2D2PZQ3_PARLV</name>
<dbReference type="Proteomes" id="UP000231057">
    <property type="component" value="Chromosome"/>
</dbReference>
<keyword evidence="5" id="KW-1185">Reference proteome</keyword>
<organism evidence="4 5">
    <name type="scientific">Parathermosynechococcus lividus PCC 6715</name>
    <dbReference type="NCBI Taxonomy" id="1917166"/>
    <lineage>
        <taxon>Bacteria</taxon>
        <taxon>Bacillati</taxon>
        <taxon>Cyanobacteriota</taxon>
        <taxon>Cyanophyceae</taxon>
        <taxon>Acaryochloridales</taxon>
        <taxon>Thermosynechococcaceae</taxon>
        <taxon>Parathermosynechococcus</taxon>
    </lineage>
</organism>
<evidence type="ECO:0000256" key="2">
    <source>
        <dbReference type="SAM" id="Phobius"/>
    </source>
</evidence>
<evidence type="ECO:0000313" key="5">
    <source>
        <dbReference type="Proteomes" id="UP000231057"/>
    </source>
</evidence>
<gene>
    <name evidence="4" type="ORF">BRW62_02005</name>
</gene>
<dbReference type="EMBL" id="CP018092">
    <property type="protein sequence ID" value="ATS17721.1"/>
    <property type="molecule type" value="Genomic_DNA"/>
</dbReference>
<dbReference type="SUPFAM" id="SSF53335">
    <property type="entry name" value="S-adenosyl-L-methionine-dependent methyltransferases"/>
    <property type="match status" value="1"/>
</dbReference>
<feature type="domain" description="Methyltransferase" evidence="3">
    <location>
        <begin position="4"/>
        <end position="92"/>
    </location>
</feature>
<sequence>MCADLGCGSGRWSKFVAQRVGHLILVDASPEALEVAKINLKNFTNVSFINSSIEDLPIENESLDFAFCLGVLHRMPNPAAGIDSIAAKLKKGAPCLIYVYYAFDNRCFIYQILWGCSDWIRRLVSRLPYILRFFISQIISIFIYWPLARMALLLDYLRLLPDSWPLAYYRDKPFYVMRNDALDRFETKLEHRFSRFEINEMLTNAGFNNIRFSDRPPYWCTLAIKS</sequence>
<dbReference type="InterPro" id="IPR041698">
    <property type="entry name" value="Methyltransf_25"/>
</dbReference>
<dbReference type="PANTHER" id="PTHR43861">
    <property type="entry name" value="TRANS-ACONITATE 2-METHYLTRANSFERASE-RELATED"/>
    <property type="match status" value="1"/>
</dbReference>
<reference evidence="4 5" key="1">
    <citation type="submission" date="2016-11" db="EMBL/GenBank/DDBJ databases">
        <title>Complete genome sequence of thermophilic cyanobacteria strain Synechococcus sp. PCC6715.</title>
        <authorList>
            <person name="Tang J."/>
            <person name="Daroch M."/>
            <person name="Liang Y."/>
            <person name="Jiang D."/>
            <person name="Shah M."/>
        </authorList>
    </citation>
    <scope>NUCLEOTIDE SEQUENCE [LARGE SCALE GENOMIC DNA]</scope>
    <source>
        <strain evidence="4 5">PCC 6715</strain>
    </source>
</reference>
<dbReference type="CDD" id="cd02440">
    <property type="entry name" value="AdoMet_MTases"/>
    <property type="match status" value="1"/>
</dbReference>
<feature type="transmembrane region" description="Helical" evidence="2">
    <location>
        <begin position="129"/>
        <end position="147"/>
    </location>
</feature>
<keyword evidence="2" id="KW-0472">Membrane</keyword>
<dbReference type="AlphaFoldDB" id="A0A2D2PZQ3"/>
<evidence type="ECO:0000313" key="4">
    <source>
        <dbReference type="EMBL" id="ATS17721.1"/>
    </source>
</evidence>
<evidence type="ECO:0000259" key="3">
    <source>
        <dbReference type="Pfam" id="PF13649"/>
    </source>
</evidence>
<proteinExistence type="predicted"/>
<accession>A0A2D2PZQ3</accession>
<keyword evidence="2" id="KW-1133">Transmembrane helix</keyword>